<feature type="domain" description="Integrase catalytic" evidence="9">
    <location>
        <begin position="1008"/>
        <end position="1167"/>
    </location>
</feature>
<feature type="region of interest" description="Disordered" evidence="8">
    <location>
        <begin position="1"/>
        <end position="22"/>
    </location>
</feature>
<dbReference type="InterPro" id="IPR000477">
    <property type="entry name" value="RT_dom"/>
</dbReference>
<keyword evidence="5" id="KW-0378">Hydrolase</keyword>
<feature type="compositionally biased region" description="Polar residues" evidence="8">
    <location>
        <begin position="1"/>
        <end position="11"/>
    </location>
</feature>
<keyword evidence="3" id="KW-0548">Nucleotidyltransferase</keyword>
<evidence type="ECO:0000259" key="9">
    <source>
        <dbReference type="PROSITE" id="PS50994"/>
    </source>
</evidence>
<dbReference type="Gene3D" id="3.30.420.10">
    <property type="entry name" value="Ribonuclease H-like superfamily/Ribonuclease H"/>
    <property type="match status" value="1"/>
</dbReference>
<evidence type="ECO:0000256" key="2">
    <source>
        <dbReference type="ARBA" id="ARBA00022679"/>
    </source>
</evidence>
<keyword evidence="6" id="KW-0695">RNA-directed DNA polymerase</keyword>
<dbReference type="Pfam" id="PF00078">
    <property type="entry name" value="RVT_1"/>
    <property type="match status" value="1"/>
</dbReference>
<dbReference type="GO" id="GO:0003964">
    <property type="term" value="F:RNA-directed DNA polymerase activity"/>
    <property type="evidence" value="ECO:0007669"/>
    <property type="project" value="UniProtKB-KW"/>
</dbReference>
<dbReference type="CDD" id="cd00303">
    <property type="entry name" value="retropepsin_like"/>
    <property type="match status" value="1"/>
</dbReference>
<dbReference type="Pfam" id="PF17919">
    <property type="entry name" value="RT_RNaseH_2"/>
    <property type="match status" value="1"/>
</dbReference>
<dbReference type="Gene3D" id="3.10.10.10">
    <property type="entry name" value="HIV Type 1 Reverse Transcriptase, subunit A, domain 1"/>
    <property type="match status" value="1"/>
</dbReference>
<dbReference type="SUPFAM" id="SSF53098">
    <property type="entry name" value="Ribonuclease H-like"/>
    <property type="match status" value="1"/>
</dbReference>
<dbReference type="InterPro" id="IPR041588">
    <property type="entry name" value="Integrase_H2C2"/>
</dbReference>
<dbReference type="PANTHER" id="PTHR37984:SF5">
    <property type="entry name" value="PROTEIN NYNRIN-LIKE"/>
    <property type="match status" value="1"/>
</dbReference>
<keyword evidence="5" id="KW-0255">Endonuclease</keyword>
<gene>
    <name evidence="10" type="ORF">OESDEN_02849</name>
</gene>
<dbReference type="InterPro" id="IPR001584">
    <property type="entry name" value="Integrase_cat-core"/>
</dbReference>
<evidence type="ECO:0000256" key="8">
    <source>
        <dbReference type="SAM" id="MobiDB-lite"/>
    </source>
</evidence>
<dbReference type="GO" id="GO:0004519">
    <property type="term" value="F:endonuclease activity"/>
    <property type="evidence" value="ECO:0007669"/>
    <property type="project" value="UniProtKB-KW"/>
</dbReference>
<accession>A0A0B1TM81</accession>
<reference evidence="10 11" key="1">
    <citation type="submission" date="2014-03" db="EMBL/GenBank/DDBJ databases">
        <title>Draft genome of the hookworm Oesophagostomum dentatum.</title>
        <authorList>
            <person name="Mitreva M."/>
        </authorList>
    </citation>
    <scope>NUCLEOTIDE SEQUENCE [LARGE SCALE GENOMIC DNA]</scope>
    <source>
        <strain evidence="10 11">OD-Hann</strain>
    </source>
</reference>
<keyword evidence="4" id="KW-0540">Nuclease</keyword>
<dbReference type="SUPFAM" id="SSF56672">
    <property type="entry name" value="DNA/RNA polymerases"/>
    <property type="match status" value="1"/>
</dbReference>
<dbReference type="GO" id="GO:0015074">
    <property type="term" value="P:DNA integration"/>
    <property type="evidence" value="ECO:0007669"/>
    <property type="project" value="InterPro"/>
</dbReference>
<dbReference type="EC" id="2.7.7.49" evidence="1"/>
<protein>
    <recommendedName>
        <fullName evidence="1">RNA-directed DNA polymerase</fullName>
        <ecNumber evidence="1">2.7.7.49</ecNumber>
    </recommendedName>
</protein>
<dbReference type="InterPro" id="IPR012337">
    <property type="entry name" value="RNaseH-like_sf"/>
</dbReference>
<dbReference type="Pfam" id="PF00665">
    <property type="entry name" value="rve"/>
    <property type="match status" value="1"/>
</dbReference>
<evidence type="ECO:0000256" key="7">
    <source>
        <dbReference type="ARBA" id="ARBA00023268"/>
    </source>
</evidence>
<dbReference type="EMBL" id="KN549500">
    <property type="protein sequence ID" value="KHJ97176.1"/>
    <property type="molecule type" value="Genomic_DNA"/>
</dbReference>
<sequence>MPEHNTSNIQSPEPARHTHSYHPMVWPPPMALPLVATTEASLTSRGKRIVTTTAATESSFATTSSVLSLPTHPPSTENIDVNNFVTRRQFNNICTRHLLGVQQLDALAAVDPTWAARILLGRTDVTALRINEDLSITKCRPVTPQYIYENHTVDGTCYTLTPVLLDDDLCGLLKPHRITATTANGTPIHLLGSIELPIPIGTHTVWRHFYVTPEQDCPAPLLLGSDFIRTLNENGLTISMDLHHHQLKVGADTLNLVQLNHITLAPIKAYDVRIKCGTILPKRTNNIIPAQIEGLVPPKCHTFLIEDNLGPADDIYVIGRALITPADNGDCFINILNPSYTDIILPEGMKVAIAHPACQSEIQIHAIHTTGPTLATPSAHIEPSMCTQFPTGAYAWNNGPIQDNNIRVAPQNLPYVPPEADWESRLPLYPSPEHQNNYDIANDVDLTRSAFNEVQKAQLREVIRGHAAAFVEPDGHLGHYRGYIRHRIDLVENAQIPTRKMLKDGIIRESTSPFCAPIVLVKKREANSWRFTIRGLNAITKPQQSIIPDIQDIIDLCAKQCYYSSLDFQQGFHQILLEEEHCEGMAFACFLGAFEYIRMPMGLKGAPATFQRIMDDFKKYLRARVFIYIDNLIITSETAEQHLEDIDEVLGKIELIRMMLKASKCEFARDEITFLGFVLSKDGITPNPNKTKAIDAYPTPKNVAHIKSFWGMCSFFRRFIHNFAHIASPLTALTKKDTPFKWTSECEEAMQKLKKALTTAPILAAPRLGKPFIIETNSSAKGIAGVLKQEQEDMIRIIAYASRTLNKHEARYPTIELEALGLVYAVQKFRPRIDGAKCTVITDQAPLKALLHRKDLTGRIAKYQIVLQEFDIDIEYRPGRRNEEQDQCDWISEIKMALAQGNVTAKWTDYILVNNMLYRIPPRLYHDPQLVLPETSTIKNDIIAIALNSPMGTAHLGASKTQAAVEEIAIWNHMKRDIAQYVMKCELCQSRKDPSAYRMREPLQWLPTATRPWQRVHSDIIGPLPLTLDGNKYIIMSVDAFSKYVTAEALPDQKANTTMQIFINRFVARFGLPETLVTDQGSEYASDGFRSLLRNLHIHHRTSTPYHHESNGQVERANRTLEELIAMATKQYHDEWDKVLQLMIHAYNSTQNSSTKYSPFFLIRGCEPTNIFQLALKLPTRKYADPDDYVSHLTNILQAVYHNVHGNIAHAQEQQKHHYNLRKRPTTRNYQTGTKIWIRRDNAHKIAPKFEGPYPIVDGYPPKVTIRDGQRERTIHINRTKLYHGEDKEE</sequence>
<dbReference type="InterPro" id="IPR043502">
    <property type="entry name" value="DNA/RNA_pol_sf"/>
</dbReference>
<dbReference type="Gene3D" id="2.40.70.10">
    <property type="entry name" value="Acid Proteases"/>
    <property type="match status" value="1"/>
</dbReference>
<dbReference type="CDD" id="cd09274">
    <property type="entry name" value="RNase_HI_RT_Ty3"/>
    <property type="match status" value="1"/>
</dbReference>
<dbReference type="Pfam" id="PF17921">
    <property type="entry name" value="Integrase_H2C2"/>
    <property type="match status" value="1"/>
</dbReference>
<dbReference type="FunFam" id="3.10.20.370:FF:000001">
    <property type="entry name" value="Retrovirus-related Pol polyprotein from transposon 17.6-like protein"/>
    <property type="match status" value="1"/>
</dbReference>
<dbReference type="OrthoDB" id="5868531at2759"/>
<dbReference type="FunFam" id="3.30.70.270:FF:000020">
    <property type="entry name" value="Transposon Tf2-6 polyprotein-like Protein"/>
    <property type="match status" value="1"/>
</dbReference>
<dbReference type="InterPro" id="IPR021109">
    <property type="entry name" value="Peptidase_aspartic_dom_sf"/>
</dbReference>
<dbReference type="Gene3D" id="1.10.340.70">
    <property type="match status" value="1"/>
</dbReference>
<evidence type="ECO:0000256" key="3">
    <source>
        <dbReference type="ARBA" id="ARBA00022695"/>
    </source>
</evidence>
<evidence type="ECO:0000256" key="4">
    <source>
        <dbReference type="ARBA" id="ARBA00022722"/>
    </source>
</evidence>
<evidence type="ECO:0000256" key="6">
    <source>
        <dbReference type="ARBA" id="ARBA00022918"/>
    </source>
</evidence>
<dbReference type="Gene3D" id="3.30.70.270">
    <property type="match status" value="2"/>
</dbReference>
<dbReference type="CDD" id="cd01647">
    <property type="entry name" value="RT_LTR"/>
    <property type="match status" value="1"/>
</dbReference>
<dbReference type="GO" id="GO:0042575">
    <property type="term" value="C:DNA polymerase complex"/>
    <property type="evidence" value="ECO:0007669"/>
    <property type="project" value="UniProtKB-ARBA"/>
</dbReference>
<organism evidence="10 11">
    <name type="scientific">Oesophagostomum dentatum</name>
    <name type="common">Nodular worm</name>
    <dbReference type="NCBI Taxonomy" id="61180"/>
    <lineage>
        <taxon>Eukaryota</taxon>
        <taxon>Metazoa</taxon>
        <taxon>Ecdysozoa</taxon>
        <taxon>Nematoda</taxon>
        <taxon>Chromadorea</taxon>
        <taxon>Rhabditida</taxon>
        <taxon>Rhabditina</taxon>
        <taxon>Rhabditomorpha</taxon>
        <taxon>Strongyloidea</taxon>
        <taxon>Strongylidae</taxon>
        <taxon>Oesophagostomum</taxon>
    </lineage>
</organism>
<dbReference type="FunFam" id="3.30.420.10:FF:000032">
    <property type="entry name" value="Retrovirus-related Pol polyprotein from transposon 297-like Protein"/>
    <property type="match status" value="1"/>
</dbReference>
<dbReference type="Gene3D" id="3.10.20.370">
    <property type="match status" value="1"/>
</dbReference>
<keyword evidence="7" id="KW-0511">Multifunctional enzyme</keyword>
<evidence type="ECO:0000256" key="5">
    <source>
        <dbReference type="ARBA" id="ARBA00022759"/>
    </source>
</evidence>
<dbReference type="PROSITE" id="PS50994">
    <property type="entry name" value="INTEGRASE"/>
    <property type="match status" value="1"/>
</dbReference>
<keyword evidence="11" id="KW-1185">Reference proteome</keyword>
<dbReference type="GO" id="GO:0003676">
    <property type="term" value="F:nucleic acid binding"/>
    <property type="evidence" value="ECO:0007669"/>
    <property type="project" value="InterPro"/>
</dbReference>
<evidence type="ECO:0000313" key="11">
    <source>
        <dbReference type="Proteomes" id="UP000053660"/>
    </source>
</evidence>
<dbReference type="InterPro" id="IPR041577">
    <property type="entry name" value="RT_RNaseH_2"/>
</dbReference>
<dbReference type="InterPro" id="IPR043128">
    <property type="entry name" value="Rev_trsase/Diguanyl_cyclase"/>
</dbReference>
<name>A0A0B1TM81_OESDE</name>
<dbReference type="PANTHER" id="PTHR37984">
    <property type="entry name" value="PROTEIN CBG26694"/>
    <property type="match status" value="1"/>
</dbReference>
<dbReference type="InterPro" id="IPR036397">
    <property type="entry name" value="RNaseH_sf"/>
</dbReference>
<keyword evidence="2" id="KW-0808">Transferase</keyword>
<dbReference type="Proteomes" id="UP000053660">
    <property type="component" value="Unassembled WGS sequence"/>
</dbReference>
<dbReference type="InterPro" id="IPR050951">
    <property type="entry name" value="Retrovirus_Pol_polyprotein"/>
</dbReference>
<evidence type="ECO:0000256" key="1">
    <source>
        <dbReference type="ARBA" id="ARBA00012493"/>
    </source>
</evidence>
<proteinExistence type="predicted"/>
<evidence type="ECO:0000313" key="10">
    <source>
        <dbReference type="EMBL" id="KHJ97176.1"/>
    </source>
</evidence>